<dbReference type="GO" id="GO:0061462">
    <property type="term" value="P:protein localization to lysosome"/>
    <property type="evidence" value="ECO:0007669"/>
    <property type="project" value="TreeGrafter"/>
</dbReference>
<accession>A0A7R9A3Z6</accession>
<keyword evidence="7" id="KW-1185">Reference proteome</keyword>
<dbReference type="Pfam" id="PF09404">
    <property type="entry name" value="C12orf66_like"/>
    <property type="match status" value="1"/>
</dbReference>
<dbReference type="Proteomes" id="UP000677054">
    <property type="component" value="Unassembled WGS sequence"/>
</dbReference>
<dbReference type="OrthoDB" id="18134at2759"/>
<dbReference type="InterPro" id="IPR038060">
    <property type="entry name" value="C12orf66-like_central_sf"/>
</dbReference>
<dbReference type="EMBL" id="LR900756">
    <property type="protein sequence ID" value="CAD7246784.1"/>
    <property type="molecule type" value="Genomic_DNA"/>
</dbReference>
<dbReference type="Gene3D" id="1.10.3450.30">
    <property type="match status" value="1"/>
</dbReference>
<reference evidence="6" key="1">
    <citation type="submission" date="2020-11" db="EMBL/GenBank/DDBJ databases">
        <authorList>
            <person name="Tran Van P."/>
        </authorList>
    </citation>
    <scope>NUCLEOTIDE SEQUENCE</scope>
</reference>
<name>A0A7R9A3Z6_9CRUS</name>
<dbReference type="GO" id="GO:0005765">
    <property type="term" value="C:lysosomal membrane"/>
    <property type="evidence" value="ECO:0007669"/>
    <property type="project" value="UniProtKB-SubCell"/>
</dbReference>
<dbReference type="GO" id="GO:1904262">
    <property type="term" value="P:negative regulation of TORC1 signaling"/>
    <property type="evidence" value="ECO:0007669"/>
    <property type="project" value="TreeGrafter"/>
</dbReference>
<evidence type="ECO:0000256" key="1">
    <source>
        <dbReference type="ARBA" id="ARBA00004656"/>
    </source>
</evidence>
<protein>
    <recommendedName>
        <fullName evidence="5">KICSTOR subunit 2</fullName>
    </recommendedName>
</protein>
<dbReference type="SUPFAM" id="SSF158548">
    <property type="entry name" value="FLJ32549 domain-like"/>
    <property type="match status" value="1"/>
</dbReference>
<organism evidence="6">
    <name type="scientific">Darwinula stevensoni</name>
    <dbReference type="NCBI Taxonomy" id="69355"/>
    <lineage>
        <taxon>Eukaryota</taxon>
        <taxon>Metazoa</taxon>
        <taxon>Ecdysozoa</taxon>
        <taxon>Arthropoda</taxon>
        <taxon>Crustacea</taxon>
        <taxon>Oligostraca</taxon>
        <taxon>Ostracoda</taxon>
        <taxon>Podocopa</taxon>
        <taxon>Podocopida</taxon>
        <taxon>Darwinulocopina</taxon>
        <taxon>Darwinuloidea</taxon>
        <taxon>Darwinulidae</taxon>
        <taxon>Darwinula</taxon>
    </lineage>
</organism>
<dbReference type="AlphaFoldDB" id="A0A7R9A3Z6"/>
<comment type="subcellular location">
    <subcellularLocation>
        <location evidence="1">Lysosome membrane</location>
    </subcellularLocation>
</comment>
<evidence type="ECO:0000256" key="2">
    <source>
        <dbReference type="ARBA" id="ARBA00023136"/>
    </source>
</evidence>
<gene>
    <name evidence="6" type="ORF">DSTB1V02_LOCUS6630</name>
</gene>
<evidence type="ECO:0000256" key="3">
    <source>
        <dbReference type="ARBA" id="ARBA00023228"/>
    </source>
</evidence>
<evidence type="ECO:0000256" key="5">
    <source>
        <dbReference type="ARBA" id="ARBA00072667"/>
    </source>
</evidence>
<dbReference type="InterPro" id="IPR018544">
    <property type="entry name" value="KICS_2"/>
</dbReference>
<evidence type="ECO:0000313" key="7">
    <source>
        <dbReference type="Proteomes" id="UP000677054"/>
    </source>
</evidence>
<keyword evidence="3" id="KW-0458">Lysosome</keyword>
<sequence length="353" mass="40415">MSISSLRSMYEGIRSDLQTMDDFPKGAPVTSLDRLLVHISGQLVHFISGRVDMVGLYEHMSAIGMGKVVNYDELHEGISGIMQEYHKLFHHPLLTPLKSSFTLECESLLHMIEAQKEMQLWRFLPSLLALHDAHTKLASWAALFQSKEGRKFGSTFFKTNQQEALYQWHIRFKGALVSKFSLYFHSILSRQTSVPQIKTLFSRLSCDYYQKIVNFQHKHDAVAVTLVLDAHDLPDYRGFGYHHPLIPVKSPQGMESFPAIVAYPSKPTSHWPNLVMILSDSASELTAMEKPFLSFYDKQVDSTYFLARIEPRITLVLIFKYKHSEKEGVIVNFLTEMSLQLRCNRVLATLKNG</sequence>
<dbReference type="GO" id="GO:0042149">
    <property type="term" value="P:cellular response to glucose starvation"/>
    <property type="evidence" value="ECO:0007669"/>
    <property type="project" value="TreeGrafter"/>
</dbReference>
<dbReference type="FunFam" id="1.10.3450.30:FF:000001">
    <property type="entry name" value="KICSTOR complex protein C12orf66 homolog"/>
    <property type="match status" value="1"/>
</dbReference>
<dbReference type="SUPFAM" id="SSF160651">
    <property type="entry name" value="FLJ32549 C-terminal domain-like"/>
    <property type="match status" value="1"/>
</dbReference>
<evidence type="ECO:0000313" key="6">
    <source>
        <dbReference type="EMBL" id="CAD7246784.1"/>
    </source>
</evidence>
<keyword evidence="2" id="KW-0472">Membrane</keyword>
<dbReference type="GO" id="GO:0034198">
    <property type="term" value="P:cellular response to amino acid starvation"/>
    <property type="evidence" value="ECO:0007669"/>
    <property type="project" value="TreeGrafter"/>
</dbReference>
<evidence type="ECO:0000256" key="4">
    <source>
        <dbReference type="ARBA" id="ARBA00060863"/>
    </source>
</evidence>
<comment type="similarity">
    <text evidence="4">Belongs to the KICS2 family.</text>
</comment>
<proteinExistence type="inferred from homology"/>
<dbReference type="PANTHER" id="PTHR31581:SF1">
    <property type="entry name" value="KICSTOR SUBUNIT 2"/>
    <property type="match status" value="1"/>
</dbReference>
<dbReference type="EMBL" id="CAJPEV010001239">
    <property type="protein sequence ID" value="CAG0891543.1"/>
    <property type="molecule type" value="Genomic_DNA"/>
</dbReference>
<dbReference type="PANTHER" id="PTHR31581">
    <property type="entry name" value="KICSTOR COMPLEX PROTEIN C12ORF66"/>
    <property type="match status" value="1"/>
</dbReference>